<dbReference type="Proteomes" id="UP000298616">
    <property type="component" value="Chromosome"/>
</dbReference>
<proteinExistence type="inferred from homology"/>
<dbReference type="FunFam" id="1.10.3720.10:FF:000001">
    <property type="entry name" value="Glycine betaine ABC transporter, permease"/>
    <property type="match status" value="1"/>
</dbReference>
<keyword evidence="3 8" id="KW-0812">Transmembrane</keyword>
<dbReference type="GO" id="GO:0043190">
    <property type="term" value="C:ATP-binding cassette (ABC) transporter complex"/>
    <property type="evidence" value="ECO:0007669"/>
    <property type="project" value="InterPro"/>
</dbReference>
<evidence type="ECO:0000259" key="9">
    <source>
        <dbReference type="PROSITE" id="PS50928"/>
    </source>
</evidence>
<comment type="similarity">
    <text evidence="8">Belongs to the binding-protein-dependent transport system permease family.</text>
</comment>
<feature type="domain" description="ABC transmembrane type-1" evidence="9">
    <location>
        <begin position="21"/>
        <end position="200"/>
    </location>
</feature>
<evidence type="ECO:0000256" key="7">
    <source>
        <dbReference type="ARBA" id="ARBA00035652"/>
    </source>
</evidence>
<feature type="transmembrane region" description="Helical" evidence="8">
    <location>
        <begin position="150"/>
        <end position="171"/>
    </location>
</feature>
<reference evidence="10 11" key="1">
    <citation type="submission" date="2018-04" db="EMBL/GenBank/DDBJ databases">
        <title>Complete genome uncultured novel isolate.</title>
        <authorList>
            <person name="Merlino G."/>
        </authorList>
    </citation>
    <scope>NUCLEOTIDE SEQUENCE [LARGE SCALE GENOMIC DNA]</scope>
    <source>
        <strain evidence="11">R1DC9</strain>
    </source>
</reference>
<dbReference type="Gene3D" id="3.40.190.10">
    <property type="entry name" value="Periplasmic binding protein-like II"/>
    <property type="match status" value="2"/>
</dbReference>
<dbReference type="Pfam" id="PF04069">
    <property type="entry name" value="OpuAC"/>
    <property type="match status" value="2"/>
</dbReference>
<dbReference type="SUPFAM" id="SSF53850">
    <property type="entry name" value="Periplasmic binding protein-like II"/>
    <property type="match status" value="2"/>
</dbReference>
<dbReference type="InterPro" id="IPR035906">
    <property type="entry name" value="MetI-like_sf"/>
</dbReference>
<dbReference type="PANTHER" id="PTHR30177:SF4">
    <property type="entry name" value="OSMOPROTECTANT IMPORT PERMEASE PROTEIN OSMW"/>
    <property type="match status" value="1"/>
</dbReference>
<feature type="transmembrane region" description="Helical" evidence="8">
    <location>
        <begin position="25"/>
        <end position="46"/>
    </location>
</feature>
<dbReference type="InterPro" id="IPR007210">
    <property type="entry name" value="ABC_Gly_betaine_transp_sub-bd"/>
</dbReference>
<dbReference type="Pfam" id="PF00528">
    <property type="entry name" value="BPD_transp_1"/>
    <property type="match status" value="1"/>
</dbReference>
<dbReference type="KEGG" id="fpf:DCC35_10355"/>
<dbReference type="SUPFAM" id="SSF161098">
    <property type="entry name" value="MetI-like"/>
    <property type="match status" value="1"/>
</dbReference>
<gene>
    <name evidence="10" type="ORF">DCC35_10355</name>
</gene>
<dbReference type="AlphaFoldDB" id="A0A4D7JG16"/>
<dbReference type="OrthoDB" id="9801163at2"/>
<keyword evidence="11" id="KW-1185">Reference proteome</keyword>
<keyword evidence="5 8" id="KW-0472">Membrane</keyword>
<dbReference type="GO" id="GO:0031460">
    <property type="term" value="P:glycine betaine transport"/>
    <property type="evidence" value="ECO:0007669"/>
    <property type="project" value="TreeGrafter"/>
</dbReference>
<dbReference type="PROSITE" id="PS50928">
    <property type="entry name" value="ABC_TM1"/>
    <property type="match status" value="1"/>
</dbReference>
<feature type="transmembrane region" description="Helical" evidence="8">
    <location>
        <begin position="180"/>
        <end position="202"/>
    </location>
</feature>
<dbReference type="Gene3D" id="1.10.3720.10">
    <property type="entry name" value="MetI-like"/>
    <property type="match status" value="1"/>
</dbReference>
<evidence type="ECO:0000256" key="2">
    <source>
        <dbReference type="ARBA" id="ARBA00022448"/>
    </source>
</evidence>
<dbReference type="InterPro" id="IPR000515">
    <property type="entry name" value="MetI-like"/>
</dbReference>
<evidence type="ECO:0000256" key="4">
    <source>
        <dbReference type="ARBA" id="ARBA00022989"/>
    </source>
</evidence>
<dbReference type="PANTHER" id="PTHR30177">
    <property type="entry name" value="GLYCINE BETAINE/L-PROLINE TRANSPORT SYSTEM PERMEASE PROTEIN PROW"/>
    <property type="match status" value="1"/>
</dbReference>
<evidence type="ECO:0000313" key="11">
    <source>
        <dbReference type="Proteomes" id="UP000298616"/>
    </source>
</evidence>
<evidence type="ECO:0000256" key="3">
    <source>
        <dbReference type="ARBA" id="ARBA00022692"/>
    </source>
</evidence>
<keyword evidence="4 8" id="KW-1133">Transmembrane helix</keyword>
<keyword evidence="2 8" id="KW-0813">Transport</keyword>
<evidence type="ECO:0000256" key="8">
    <source>
        <dbReference type="RuleBase" id="RU363032"/>
    </source>
</evidence>
<dbReference type="InterPro" id="IPR051204">
    <property type="entry name" value="ABC_transp_perm/SBD"/>
</dbReference>
<dbReference type="GO" id="GO:0022857">
    <property type="term" value="F:transmembrane transporter activity"/>
    <property type="evidence" value="ECO:0007669"/>
    <property type="project" value="InterPro"/>
</dbReference>
<name>A0A4D7JG16_9BACT</name>
<sequence>MEIGEFFEFVKNQWLEIMSQTYEHLYLTIISLLIACFLGILTGIFISQKEKFASSVISVVNVIQTIPSLALLGFMIPLLGIGKIPAITALFLYALLPIVRNTYTGITNVDPAITEAGRGMGMTENQILFQVKLPLALPVIFAGIRTASVINVGVATLSALIGAGGLGEFIFKGIQLNNSYMILAGAIPASLLALAFDFSLGQLSNLKVRVLTKISSWVAVILIAIFSLIWYLQFDNNRTEFLGGFPSEFIEREDGLKGLFEKYNFEIDYIEMEIGLMYKALNENEVDVISGFSTDGRILEYGLSSLEDDQSYFSPYYAAPVIRDEIHQKYPFIKTILGQVRIDDSTMTALNYQVDIEKETPLEVAQRFLVDKDLLNIHSKNIYVGRGAIKVGSKAFTENYILANIFTLLIDHQSTLEVDKLLGFGGTKLIIEAMKNDELDIYPEYTGTALLLMLQPDDRVIDSLGFGREEVYNYVSKESLKRFDLKWLNEIGLNNTFALMVRDEFADKYKLETISDLAERSK</sequence>
<comment type="subcellular location">
    <subcellularLocation>
        <location evidence="1 8">Cell membrane</location>
        <topology evidence="1 8">Multi-pass membrane protein</topology>
    </subcellularLocation>
</comment>
<accession>A0A4D7JG16</accession>
<evidence type="ECO:0000313" key="10">
    <source>
        <dbReference type="EMBL" id="QCK15119.1"/>
    </source>
</evidence>
<evidence type="ECO:0000256" key="6">
    <source>
        <dbReference type="ARBA" id="ARBA00035642"/>
    </source>
</evidence>
<evidence type="ECO:0000256" key="5">
    <source>
        <dbReference type="ARBA" id="ARBA00023136"/>
    </source>
</evidence>
<comment type="similarity">
    <text evidence="7">In the N-terminal section; belongs to the binding-protein-dependent transport system permease family.</text>
</comment>
<dbReference type="EMBL" id="CP028923">
    <property type="protein sequence ID" value="QCK15119.1"/>
    <property type="molecule type" value="Genomic_DNA"/>
</dbReference>
<feature type="transmembrane region" description="Helical" evidence="8">
    <location>
        <begin position="58"/>
        <end position="80"/>
    </location>
</feature>
<evidence type="ECO:0000256" key="1">
    <source>
        <dbReference type="ARBA" id="ARBA00004651"/>
    </source>
</evidence>
<organism evidence="10 11">
    <name type="scientific">Mangrovivirga cuniculi</name>
    <dbReference type="NCBI Taxonomy" id="2715131"/>
    <lineage>
        <taxon>Bacteria</taxon>
        <taxon>Pseudomonadati</taxon>
        <taxon>Bacteroidota</taxon>
        <taxon>Cytophagia</taxon>
        <taxon>Cytophagales</taxon>
        <taxon>Mangrovivirgaceae</taxon>
        <taxon>Mangrovivirga</taxon>
    </lineage>
</organism>
<dbReference type="RefSeq" id="WP_137090704.1">
    <property type="nucleotide sequence ID" value="NZ_CP028923.1"/>
</dbReference>
<comment type="similarity">
    <text evidence="6">In the C-terminal section; belongs to the OsmX family.</text>
</comment>
<protein>
    <submittedName>
        <fullName evidence="10">ABC transporter permease</fullName>
    </submittedName>
</protein>
<feature type="transmembrane region" description="Helical" evidence="8">
    <location>
        <begin position="86"/>
        <end position="106"/>
    </location>
</feature>
<feature type="transmembrane region" description="Helical" evidence="8">
    <location>
        <begin position="214"/>
        <end position="232"/>
    </location>
</feature>